<dbReference type="Pfam" id="PF00583">
    <property type="entry name" value="Acetyltransf_1"/>
    <property type="match status" value="1"/>
</dbReference>
<dbReference type="InterPro" id="IPR000182">
    <property type="entry name" value="GNAT_dom"/>
</dbReference>
<evidence type="ECO:0000313" key="4">
    <source>
        <dbReference type="EMBL" id="SDE89922.1"/>
    </source>
</evidence>
<keyword evidence="4" id="KW-0689">Ribosomal protein</keyword>
<proteinExistence type="predicted"/>
<dbReference type="GO" id="GO:0016747">
    <property type="term" value="F:acyltransferase activity, transferring groups other than amino-acyl groups"/>
    <property type="evidence" value="ECO:0007669"/>
    <property type="project" value="InterPro"/>
</dbReference>
<accession>A0A1G7GP75</accession>
<keyword evidence="5" id="KW-1185">Reference proteome</keyword>
<dbReference type="OrthoDB" id="9796381at2"/>
<dbReference type="EMBL" id="FNAI01000010">
    <property type="protein sequence ID" value="SDE89922.1"/>
    <property type="molecule type" value="Genomic_DNA"/>
</dbReference>
<dbReference type="Proteomes" id="UP000199072">
    <property type="component" value="Unassembled WGS sequence"/>
</dbReference>
<dbReference type="CDD" id="cd04301">
    <property type="entry name" value="NAT_SF"/>
    <property type="match status" value="1"/>
</dbReference>
<keyword evidence="1" id="KW-0808">Transferase</keyword>
<dbReference type="PANTHER" id="PTHR43877">
    <property type="entry name" value="AMINOALKYLPHOSPHONATE N-ACETYLTRANSFERASE-RELATED-RELATED"/>
    <property type="match status" value="1"/>
</dbReference>
<dbReference type="PANTHER" id="PTHR43877:SF2">
    <property type="entry name" value="AMINOALKYLPHOSPHONATE N-ACETYLTRANSFERASE-RELATED"/>
    <property type="match status" value="1"/>
</dbReference>
<dbReference type="STRING" id="1391627.SAMN05216464_110234"/>
<organism evidence="4 5">
    <name type="scientific">Mucilaginibacter pineti</name>
    <dbReference type="NCBI Taxonomy" id="1391627"/>
    <lineage>
        <taxon>Bacteria</taxon>
        <taxon>Pseudomonadati</taxon>
        <taxon>Bacteroidota</taxon>
        <taxon>Sphingobacteriia</taxon>
        <taxon>Sphingobacteriales</taxon>
        <taxon>Sphingobacteriaceae</taxon>
        <taxon>Mucilaginibacter</taxon>
    </lineage>
</organism>
<dbReference type="PROSITE" id="PS51186">
    <property type="entry name" value="GNAT"/>
    <property type="match status" value="1"/>
</dbReference>
<dbReference type="SUPFAM" id="SSF55729">
    <property type="entry name" value="Acyl-CoA N-acyltransferases (Nat)"/>
    <property type="match status" value="1"/>
</dbReference>
<keyword evidence="4" id="KW-0687">Ribonucleoprotein</keyword>
<dbReference type="InterPro" id="IPR016181">
    <property type="entry name" value="Acyl_CoA_acyltransferase"/>
</dbReference>
<dbReference type="Gene3D" id="3.40.630.30">
    <property type="match status" value="1"/>
</dbReference>
<protein>
    <submittedName>
        <fullName evidence="4">Ribosomal protein S18 acetylase RimI</fullName>
    </submittedName>
</protein>
<evidence type="ECO:0000256" key="2">
    <source>
        <dbReference type="ARBA" id="ARBA00023315"/>
    </source>
</evidence>
<dbReference type="RefSeq" id="WP_091152193.1">
    <property type="nucleotide sequence ID" value="NZ_FNAI01000010.1"/>
</dbReference>
<evidence type="ECO:0000259" key="3">
    <source>
        <dbReference type="PROSITE" id="PS51186"/>
    </source>
</evidence>
<evidence type="ECO:0000256" key="1">
    <source>
        <dbReference type="ARBA" id="ARBA00022679"/>
    </source>
</evidence>
<name>A0A1G7GP75_9SPHI</name>
<dbReference type="AlphaFoldDB" id="A0A1G7GP75"/>
<keyword evidence="2" id="KW-0012">Acyltransferase</keyword>
<dbReference type="GO" id="GO:0005840">
    <property type="term" value="C:ribosome"/>
    <property type="evidence" value="ECO:0007669"/>
    <property type="project" value="UniProtKB-KW"/>
</dbReference>
<evidence type="ECO:0000313" key="5">
    <source>
        <dbReference type="Proteomes" id="UP000199072"/>
    </source>
</evidence>
<dbReference type="InterPro" id="IPR050832">
    <property type="entry name" value="Bact_Acetyltransf"/>
</dbReference>
<feature type="domain" description="N-acetyltransferase" evidence="3">
    <location>
        <begin position="1"/>
        <end position="167"/>
    </location>
</feature>
<reference evidence="4 5" key="1">
    <citation type="submission" date="2016-10" db="EMBL/GenBank/DDBJ databases">
        <authorList>
            <person name="de Groot N.N."/>
        </authorList>
    </citation>
    <scope>NUCLEOTIDE SEQUENCE [LARGE SCALE GENOMIC DNA]</scope>
    <source>
        <strain evidence="4 5">47C3B</strain>
    </source>
</reference>
<gene>
    <name evidence="4" type="ORF">SAMN05216464_110234</name>
</gene>
<sequence length="169" mass="18870">MLVRPAILTDIPQIMQLIAEVVPAMIASGNLQWDEHYPNARVFTNDIALNQLWVAEIDEQIAGITAITTDQSPEYAEVGWDINEEAIVTHRLAVSAHFRGMGIAAALLQQAEQVAANRGISILRIDTNTKNQATQKLFPKLGYEYAGEIGLKFRPGLRFYCYEKRITAK</sequence>